<reference evidence="4" key="1">
    <citation type="submission" date="2014-12" db="EMBL/GenBank/DDBJ databases">
        <title>Genome Sequence of Valsa Canker Pathogens Uncovers a Specific Adaption of Colonization on Woody Bark.</title>
        <authorList>
            <person name="Yin Z."/>
            <person name="Liu H."/>
            <person name="Gao X."/>
            <person name="Li Z."/>
            <person name="Song N."/>
            <person name="Ke X."/>
            <person name="Dai Q."/>
            <person name="Wu Y."/>
            <person name="Sun Y."/>
            <person name="Xu J.-R."/>
            <person name="Kang Z.K."/>
            <person name="Wang L."/>
            <person name="Huang L."/>
        </authorList>
    </citation>
    <scope>NUCLEOTIDE SEQUENCE [LARGE SCALE GENOMIC DNA]</scope>
    <source>
        <strain evidence="4">03-8</strain>
    </source>
</reference>
<dbReference type="PANTHER" id="PTHR28529:SF2">
    <property type="entry name" value="DNA REPAIR PROTEIN SWI5 HOMOLOG"/>
    <property type="match status" value="1"/>
</dbReference>
<dbReference type="OrthoDB" id="255837at2759"/>
<dbReference type="Gene3D" id="1.20.5.170">
    <property type="match status" value="1"/>
</dbReference>
<dbReference type="PANTHER" id="PTHR28529">
    <property type="entry name" value="DNA REPAIR PROTEIN SWI5 HOMOLOG"/>
    <property type="match status" value="1"/>
</dbReference>
<proteinExistence type="inferred from homology"/>
<dbReference type="Proteomes" id="UP000078559">
    <property type="component" value="Unassembled WGS sequence"/>
</dbReference>
<dbReference type="EMBL" id="KN796115">
    <property type="protein sequence ID" value="KUI63957.1"/>
    <property type="molecule type" value="Genomic_DNA"/>
</dbReference>
<evidence type="ECO:0000256" key="1">
    <source>
        <dbReference type="ARBA" id="ARBA00008060"/>
    </source>
</evidence>
<gene>
    <name evidence="4" type="ORF">VM1G_10698</name>
</gene>
<evidence type="ECO:0000313" key="5">
    <source>
        <dbReference type="Proteomes" id="UP000078559"/>
    </source>
</evidence>
<protein>
    <submittedName>
        <fullName evidence="4">Uncharacterized protein</fullName>
    </submittedName>
</protein>
<name>A0A194VIY9_CYTMA</name>
<keyword evidence="2" id="KW-0227">DNA damage</keyword>
<dbReference type="GO" id="GO:0000709">
    <property type="term" value="P:meiotic joint molecule formation"/>
    <property type="evidence" value="ECO:0007669"/>
    <property type="project" value="TreeGrafter"/>
</dbReference>
<dbReference type="GO" id="GO:0010772">
    <property type="term" value="P:meiotic DNA recombinase assembly involved in reciprocal meiotic recombination"/>
    <property type="evidence" value="ECO:0007669"/>
    <property type="project" value="TreeGrafter"/>
</dbReference>
<evidence type="ECO:0000256" key="2">
    <source>
        <dbReference type="ARBA" id="ARBA00022763"/>
    </source>
</evidence>
<dbReference type="GO" id="GO:0032798">
    <property type="term" value="C:Swi5-Sfr1 complex"/>
    <property type="evidence" value="ECO:0007669"/>
    <property type="project" value="TreeGrafter"/>
</dbReference>
<evidence type="ECO:0000313" key="4">
    <source>
        <dbReference type="EMBL" id="KUI63957.1"/>
    </source>
</evidence>
<evidence type="ECO:0000256" key="3">
    <source>
        <dbReference type="ARBA" id="ARBA00023204"/>
    </source>
</evidence>
<accession>A0A194VIY9</accession>
<keyword evidence="3" id="KW-0234">DNA repair</keyword>
<comment type="similarity">
    <text evidence="1">Belongs to the SWI5/SAE3 family.</text>
</comment>
<dbReference type="GO" id="GO:0034974">
    <property type="term" value="C:Swi5-Swi2 complex"/>
    <property type="evidence" value="ECO:0007669"/>
    <property type="project" value="TreeGrafter"/>
</dbReference>
<sequence length="186" mass="20013">MCPTRALSDGGDEHLAHQHALPLLSTADIGFINGLKHTAARKIAEGQGFGGLLKIVSGHLACFERDIRRAGTLDSDQPCPTPPLSNPWGPVSAERDLLRVNTVHISGPGPNDRFEVAVNNPDEAIQTGSMLPQPAETTVNDHIRLLRQYNKTKDVGQQLIGLIAENIRVPVGSLYADQEYGVGPDD</sequence>
<organism evidence="4 5">
    <name type="scientific">Cytospora mali</name>
    <name type="common">Apple Valsa canker fungus</name>
    <name type="synonym">Valsa mali</name>
    <dbReference type="NCBI Taxonomy" id="578113"/>
    <lineage>
        <taxon>Eukaryota</taxon>
        <taxon>Fungi</taxon>
        <taxon>Dikarya</taxon>
        <taxon>Ascomycota</taxon>
        <taxon>Pezizomycotina</taxon>
        <taxon>Sordariomycetes</taxon>
        <taxon>Sordariomycetidae</taxon>
        <taxon>Diaporthales</taxon>
        <taxon>Cytosporaceae</taxon>
        <taxon>Cytospora</taxon>
    </lineage>
</organism>
<keyword evidence="5" id="KW-1185">Reference proteome</keyword>
<dbReference type="Pfam" id="PF07061">
    <property type="entry name" value="Swi5"/>
    <property type="match status" value="1"/>
</dbReference>
<dbReference type="InterPro" id="IPR010760">
    <property type="entry name" value="DNA-repair_Swi5"/>
</dbReference>
<dbReference type="SMR" id="A0A194VIY9"/>
<dbReference type="AlphaFoldDB" id="A0A194VIY9"/>